<comment type="similarity">
    <text evidence="2 8">Belongs to the Mediator complex subunit 8 family.</text>
</comment>
<keyword evidence="4 8" id="KW-0805">Transcription regulation</keyword>
<evidence type="ECO:0000256" key="1">
    <source>
        <dbReference type="ARBA" id="ARBA00004123"/>
    </source>
</evidence>
<comment type="subunit">
    <text evidence="3 8">Component of the Mediator complex.</text>
</comment>
<dbReference type="Proteomes" id="UP001177023">
    <property type="component" value="Unassembled WGS sequence"/>
</dbReference>
<comment type="caution">
    <text evidence="10">The sequence shown here is derived from an EMBL/GenBank/DDBJ whole genome shotgun (WGS) entry which is preliminary data.</text>
</comment>
<proteinExistence type="inferred from homology"/>
<feature type="compositionally biased region" description="Pro residues" evidence="9">
    <location>
        <begin position="227"/>
        <end position="238"/>
    </location>
</feature>
<dbReference type="GO" id="GO:0016592">
    <property type="term" value="C:mediator complex"/>
    <property type="evidence" value="ECO:0007669"/>
    <property type="project" value="InterPro"/>
</dbReference>
<dbReference type="GO" id="GO:0070847">
    <property type="term" value="C:core mediator complex"/>
    <property type="evidence" value="ECO:0007669"/>
    <property type="project" value="TreeGrafter"/>
</dbReference>
<keyword evidence="6 8" id="KW-0804">Transcription</keyword>
<evidence type="ECO:0000256" key="7">
    <source>
        <dbReference type="ARBA" id="ARBA00023242"/>
    </source>
</evidence>
<keyword evidence="5 8" id="KW-0010">Activator</keyword>
<feature type="non-terminal residue" evidence="10">
    <location>
        <position position="238"/>
    </location>
</feature>
<evidence type="ECO:0000256" key="2">
    <source>
        <dbReference type="ARBA" id="ARBA00005716"/>
    </source>
</evidence>
<reference evidence="10" key="1">
    <citation type="submission" date="2023-06" db="EMBL/GenBank/DDBJ databases">
        <authorList>
            <person name="Delattre M."/>
        </authorList>
    </citation>
    <scope>NUCLEOTIDE SEQUENCE</scope>
    <source>
        <strain evidence="10">AF72</strain>
    </source>
</reference>
<dbReference type="GO" id="GO:0003712">
    <property type="term" value="F:transcription coregulator activity"/>
    <property type="evidence" value="ECO:0007669"/>
    <property type="project" value="InterPro"/>
</dbReference>
<dbReference type="Pfam" id="PF10232">
    <property type="entry name" value="Med8"/>
    <property type="match status" value="1"/>
</dbReference>
<keyword evidence="7 8" id="KW-0539">Nucleus</keyword>
<protein>
    <recommendedName>
        <fullName evidence="8">Mediator of RNA polymerase II transcription subunit 8</fullName>
    </recommendedName>
    <alternativeName>
        <fullName evidence="8">Mediator complex subunit 8</fullName>
    </alternativeName>
</protein>
<gene>
    <name evidence="8" type="primary">MED8</name>
    <name evidence="10" type="ORF">MSPICULIGERA_LOCUS18394</name>
</gene>
<keyword evidence="11" id="KW-1185">Reference proteome</keyword>
<dbReference type="GO" id="GO:0000978">
    <property type="term" value="F:RNA polymerase II cis-regulatory region sequence-specific DNA binding"/>
    <property type="evidence" value="ECO:0007669"/>
    <property type="project" value="TreeGrafter"/>
</dbReference>
<evidence type="ECO:0000256" key="8">
    <source>
        <dbReference type="RuleBase" id="RU364144"/>
    </source>
</evidence>
<dbReference type="AlphaFoldDB" id="A0AA36D4Y9"/>
<feature type="region of interest" description="Disordered" evidence="9">
    <location>
        <begin position="211"/>
        <end position="238"/>
    </location>
</feature>
<evidence type="ECO:0000256" key="4">
    <source>
        <dbReference type="ARBA" id="ARBA00023015"/>
    </source>
</evidence>
<comment type="function">
    <text evidence="8">Component of the Mediator complex, a coactivator involved in the regulated transcription of nearly all RNA polymerase II-dependent genes. Mediator functions as a bridge to convey information from gene-specific regulatory proteins to the basal RNA polymerase II transcription machinery. Mediator is recruited to promoters by direct interactions with regulatory proteins and serves as a scaffold for the assembly of a functional preinitiation complex with RNA polymerase II and the general transcription factors.</text>
</comment>
<dbReference type="InterPro" id="IPR019364">
    <property type="entry name" value="Mediatior_Med8_fun/met"/>
</dbReference>
<organism evidence="10 11">
    <name type="scientific">Mesorhabditis spiculigera</name>
    <dbReference type="NCBI Taxonomy" id="96644"/>
    <lineage>
        <taxon>Eukaryota</taxon>
        <taxon>Metazoa</taxon>
        <taxon>Ecdysozoa</taxon>
        <taxon>Nematoda</taxon>
        <taxon>Chromadorea</taxon>
        <taxon>Rhabditida</taxon>
        <taxon>Rhabditina</taxon>
        <taxon>Rhabditomorpha</taxon>
        <taxon>Rhabditoidea</taxon>
        <taxon>Rhabditidae</taxon>
        <taxon>Mesorhabditinae</taxon>
        <taxon>Mesorhabditis</taxon>
    </lineage>
</organism>
<dbReference type="EMBL" id="CATQJA010002659">
    <property type="protein sequence ID" value="CAJ0580195.1"/>
    <property type="molecule type" value="Genomic_DNA"/>
</dbReference>
<dbReference type="PANTHER" id="PTHR13074">
    <property type="entry name" value="MEDIATOR OF RNA POLYMERASE II TRANSCRIPTION SUBUNIT 8"/>
    <property type="match status" value="1"/>
</dbReference>
<sequence>MSYFDYSHFQNRPEEVKQSLTYMITKASEAKRIIEDLIYLLNQEESVPYPDMLEKFTSVVSTFSQLQTSFRRSGIPTLSQEDHGLILRTNVLVPQLLSLEPNPQLQETLENRVHSWNHEVAPVYLSTKGTPEIENEEAALEQERQSKAHDLINKQISAMNKHVDALVIQLQALEKLATNEADAKPTYSEEETRKLVRAIMNGDTISIRPAKVQPQNVPPGGMMGQQPPVPGMPPMMRR</sequence>
<evidence type="ECO:0000313" key="10">
    <source>
        <dbReference type="EMBL" id="CAJ0580195.1"/>
    </source>
</evidence>
<feature type="compositionally biased region" description="Low complexity" evidence="9">
    <location>
        <begin position="213"/>
        <end position="226"/>
    </location>
</feature>
<evidence type="ECO:0000256" key="6">
    <source>
        <dbReference type="ARBA" id="ARBA00023163"/>
    </source>
</evidence>
<name>A0AA36D4Y9_9BILA</name>
<evidence type="ECO:0000313" key="11">
    <source>
        <dbReference type="Proteomes" id="UP001177023"/>
    </source>
</evidence>
<comment type="subcellular location">
    <subcellularLocation>
        <location evidence="1 8">Nucleus</location>
    </subcellularLocation>
</comment>
<dbReference type="GO" id="GO:0006357">
    <property type="term" value="P:regulation of transcription by RNA polymerase II"/>
    <property type="evidence" value="ECO:0007669"/>
    <property type="project" value="InterPro"/>
</dbReference>
<evidence type="ECO:0000256" key="5">
    <source>
        <dbReference type="ARBA" id="ARBA00023159"/>
    </source>
</evidence>
<dbReference type="PANTHER" id="PTHR13074:SF9">
    <property type="entry name" value="MEDIATOR OF RNA POLYMERASE II TRANSCRIPTION SUBUNIT 8"/>
    <property type="match status" value="1"/>
</dbReference>
<evidence type="ECO:0000256" key="3">
    <source>
        <dbReference type="ARBA" id="ARBA00011837"/>
    </source>
</evidence>
<accession>A0AA36D4Y9</accession>
<evidence type="ECO:0000256" key="9">
    <source>
        <dbReference type="SAM" id="MobiDB-lite"/>
    </source>
</evidence>